<sequence length="541" mass="60705">MPPTRQVTSISEATNRSIKKIDPEAAKEARRLREAKVRQNRVPTRCALCDALISRAPDMKRHIDTVHLDIKAFVCTWEGCGLRFAQRGNLDTHIRRMHTFVKIPCPHEGCELSSFDKSSLIRHRLRVHGYTPMSRRHRNGIPPKIKPKREPGNKKRKRSKKDKTSNDEVTAEVPENIIPTNSACTAPECPEPEHTSDFNSHPNDVPYHRLPLTRNDEISAEIPKIIISTTSVDTAPEEPNYVPHHHWRPDALPLNLSAGSDSFADQAQEYEDLSGLNPAFYTYNPDLHWPQYPPDDVACFNRLPKPCPDDNTHPQVSSENVDRLQDTLDAGGSSFLGQAQGHDIIEPAISPDIPVLEDNLTVGDLSGLNPAFYTYNPDLDWQQYTLDANRLPTPYLDDNPSFNLQASPENVDWLQDTLGAGGSSFSGQVQDYDVFDPAFPLNTPTLGTTLDNTQTWCPYAGLQNVNWLPGTDVVPSDLSAGASSLDNQAQTSENESFYYVPNLVCFPEIDHNAPVSFDYIPSQEEFTFWLGNNHDYLTRDT</sequence>
<dbReference type="GO" id="GO:0000978">
    <property type="term" value="F:RNA polymerase II cis-regulatory region sequence-specific DNA binding"/>
    <property type="evidence" value="ECO:0007669"/>
    <property type="project" value="TreeGrafter"/>
</dbReference>
<accession>A0A5C3LGD7</accession>
<dbReference type="SUPFAM" id="SSF57667">
    <property type="entry name" value="beta-beta-alpha zinc fingers"/>
    <property type="match status" value="1"/>
</dbReference>
<dbReference type="GO" id="GO:0005667">
    <property type="term" value="C:transcription regulator complex"/>
    <property type="evidence" value="ECO:0007669"/>
    <property type="project" value="TreeGrafter"/>
</dbReference>
<dbReference type="GO" id="GO:0008270">
    <property type="term" value="F:zinc ion binding"/>
    <property type="evidence" value="ECO:0007669"/>
    <property type="project" value="UniProtKB-KW"/>
</dbReference>
<dbReference type="Proteomes" id="UP000307440">
    <property type="component" value="Unassembled WGS sequence"/>
</dbReference>
<evidence type="ECO:0000256" key="6">
    <source>
        <dbReference type="SAM" id="MobiDB-lite"/>
    </source>
</evidence>
<dbReference type="STRING" id="230819.A0A5C3LGD7"/>
<evidence type="ECO:0000256" key="2">
    <source>
        <dbReference type="ARBA" id="ARBA00022737"/>
    </source>
</evidence>
<name>A0A5C3LGD7_COPMA</name>
<evidence type="ECO:0000256" key="5">
    <source>
        <dbReference type="PROSITE-ProRule" id="PRU00042"/>
    </source>
</evidence>
<dbReference type="GO" id="GO:0000785">
    <property type="term" value="C:chromatin"/>
    <property type="evidence" value="ECO:0007669"/>
    <property type="project" value="TreeGrafter"/>
</dbReference>
<keyword evidence="4" id="KW-0862">Zinc</keyword>
<dbReference type="InterPro" id="IPR013087">
    <property type="entry name" value="Znf_C2H2_type"/>
</dbReference>
<proteinExistence type="predicted"/>
<feature type="region of interest" description="Disordered" evidence="6">
    <location>
        <begin position="128"/>
        <end position="203"/>
    </location>
</feature>
<dbReference type="GO" id="GO:0000981">
    <property type="term" value="F:DNA-binding transcription factor activity, RNA polymerase II-specific"/>
    <property type="evidence" value="ECO:0007669"/>
    <property type="project" value="TreeGrafter"/>
</dbReference>
<evidence type="ECO:0000256" key="1">
    <source>
        <dbReference type="ARBA" id="ARBA00022723"/>
    </source>
</evidence>
<evidence type="ECO:0000256" key="4">
    <source>
        <dbReference type="ARBA" id="ARBA00022833"/>
    </source>
</evidence>
<dbReference type="GO" id="GO:0031519">
    <property type="term" value="C:PcG protein complex"/>
    <property type="evidence" value="ECO:0007669"/>
    <property type="project" value="TreeGrafter"/>
</dbReference>
<protein>
    <recommendedName>
        <fullName evidence="7">C2H2-type domain-containing protein</fullName>
    </recommendedName>
</protein>
<feature type="domain" description="C2H2-type" evidence="7">
    <location>
        <begin position="73"/>
        <end position="103"/>
    </location>
</feature>
<keyword evidence="1" id="KW-0479">Metal-binding</keyword>
<dbReference type="SMART" id="SM00355">
    <property type="entry name" value="ZnF_C2H2"/>
    <property type="match status" value="3"/>
</dbReference>
<organism evidence="8 9">
    <name type="scientific">Coprinopsis marcescibilis</name>
    <name type="common">Agaric fungus</name>
    <name type="synonym">Psathyrella marcescibilis</name>
    <dbReference type="NCBI Taxonomy" id="230819"/>
    <lineage>
        <taxon>Eukaryota</taxon>
        <taxon>Fungi</taxon>
        <taxon>Dikarya</taxon>
        <taxon>Basidiomycota</taxon>
        <taxon>Agaricomycotina</taxon>
        <taxon>Agaricomycetes</taxon>
        <taxon>Agaricomycetidae</taxon>
        <taxon>Agaricales</taxon>
        <taxon>Agaricineae</taxon>
        <taxon>Psathyrellaceae</taxon>
        <taxon>Coprinopsis</taxon>
    </lineage>
</organism>
<dbReference type="InterPro" id="IPR036236">
    <property type="entry name" value="Znf_C2H2_sf"/>
</dbReference>
<dbReference type="AlphaFoldDB" id="A0A5C3LGD7"/>
<evidence type="ECO:0000256" key="3">
    <source>
        <dbReference type="ARBA" id="ARBA00022771"/>
    </source>
</evidence>
<dbReference type="PROSITE" id="PS00028">
    <property type="entry name" value="ZINC_FINGER_C2H2_1"/>
    <property type="match status" value="1"/>
</dbReference>
<dbReference type="Gene3D" id="3.30.160.60">
    <property type="entry name" value="Classic Zinc Finger"/>
    <property type="match status" value="1"/>
</dbReference>
<evidence type="ECO:0000313" key="9">
    <source>
        <dbReference type="Proteomes" id="UP000307440"/>
    </source>
</evidence>
<keyword evidence="2" id="KW-0677">Repeat</keyword>
<gene>
    <name evidence="8" type="ORF">FA15DRAFT_701787</name>
</gene>
<keyword evidence="3 5" id="KW-0863">Zinc-finger</keyword>
<evidence type="ECO:0000313" key="8">
    <source>
        <dbReference type="EMBL" id="TFK27581.1"/>
    </source>
</evidence>
<dbReference type="PANTHER" id="PTHR14003:SF19">
    <property type="entry name" value="YY2 TRANSCRIPTION FACTOR"/>
    <property type="match status" value="1"/>
</dbReference>
<dbReference type="EMBL" id="ML210163">
    <property type="protein sequence ID" value="TFK27581.1"/>
    <property type="molecule type" value="Genomic_DNA"/>
</dbReference>
<evidence type="ECO:0000259" key="7">
    <source>
        <dbReference type="PROSITE" id="PS50157"/>
    </source>
</evidence>
<keyword evidence="9" id="KW-1185">Reference proteome</keyword>
<reference evidence="8 9" key="1">
    <citation type="journal article" date="2019" name="Nat. Ecol. Evol.">
        <title>Megaphylogeny resolves global patterns of mushroom evolution.</title>
        <authorList>
            <person name="Varga T."/>
            <person name="Krizsan K."/>
            <person name="Foldi C."/>
            <person name="Dima B."/>
            <person name="Sanchez-Garcia M."/>
            <person name="Sanchez-Ramirez S."/>
            <person name="Szollosi G.J."/>
            <person name="Szarkandi J.G."/>
            <person name="Papp V."/>
            <person name="Albert L."/>
            <person name="Andreopoulos W."/>
            <person name="Angelini C."/>
            <person name="Antonin V."/>
            <person name="Barry K.W."/>
            <person name="Bougher N.L."/>
            <person name="Buchanan P."/>
            <person name="Buyck B."/>
            <person name="Bense V."/>
            <person name="Catcheside P."/>
            <person name="Chovatia M."/>
            <person name="Cooper J."/>
            <person name="Damon W."/>
            <person name="Desjardin D."/>
            <person name="Finy P."/>
            <person name="Geml J."/>
            <person name="Haridas S."/>
            <person name="Hughes K."/>
            <person name="Justo A."/>
            <person name="Karasinski D."/>
            <person name="Kautmanova I."/>
            <person name="Kiss B."/>
            <person name="Kocsube S."/>
            <person name="Kotiranta H."/>
            <person name="LaButti K.M."/>
            <person name="Lechner B.E."/>
            <person name="Liimatainen K."/>
            <person name="Lipzen A."/>
            <person name="Lukacs Z."/>
            <person name="Mihaltcheva S."/>
            <person name="Morgado L.N."/>
            <person name="Niskanen T."/>
            <person name="Noordeloos M.E."/>
            <person name="Ohm R.A."/>
            <person name="Ortiz-Santana B."/>
            <person name="Ovrebo C."/>
            <person name="Racz N."/>
            <person name="Riley R."/>
            <person name="Savchenko A."/>
            <person name="Shiryaev A."/>
            <person name="Soop K."/>
            <person name="Spirin V."/>
            <person name="Szebenyi C."/>
            <person name="Tomsovsky M."/>
            <person name="Tulloss R.E."/>
            <person name="Uehling J."/>
            <person name="Grigoriev I.V."/>
            <person name="Vagvolgyi C."/>
            <person name="Papp T."/>
            <person name="Martin F.M."/>
            <person name="Miettinen O."/>
            <person name="Hibbett D.S."/>
            <person name="Nagy L.G."/>
        </authorList>
    </citation>
    <scope>NUCLEOTIDE SEQUENCE [LARGE SCALE GENOMIC DNA]</scope>
    <source>
        <strain evidence="8 9">CBS 121175</strain>
    </source>
</reference>
<dbReference type="PROSITE" id="PS50157">
    <property type="entry name" value="ZINC_FINGER_C2H2_2"/>
    <property type="match status" value="1"/>
</dbReference>
<dbReference type="OrthoDB" id="654211at2759"/>
<dbReference type="PANTHER" id="PTHR14003">
    <property type="entry name" value="TRANSCRIPTIONAL REPRESSOR PROTEIN YY"/>
    <property type="match status" value="1"/>
</dbReference>
<dbReference type="Pfam" id="PF00096">
    <property type="entry name" value="zf-C2H2"/>
    <property type="match status" value="1"/>
</dbReference>